<dbReference type="PANTHER" id="PTHR30136:SF24">
    <property type="entry name" value="HTH-TYPE TRANSCRIPTIONAL REPRESSOR ALLR"/>
    <property type="match status" value="1"/>
</dbReference>
<dbReference type="PANTHER" id="PTHR30136">
    <property type="entry name" value="HELIX-TURN-HELIX TRANSCRIPTIONAL REGULATOR, ICLR FAMILY"/>
    <property type="match status" value="1"/>
</dbReference>
<dbReference type="SUPFAM" id="SSF46785">
    <property type="entry name" value="Winged helix' DNA-binding domain"/>
    <property type="match status" value="1"/>
</dbReference>
<gene>
    <name evidence="6" type="ORF">BCF44_12029</name>
</gene>
<evidence type="ECO:0000259" key="5">
    <source>
        <dbReference type="PROSITE" id="PS51078"/>
    </source>
</evidence>
<dbReference type="Gene3D" id="3.30.450.40">
    <property type="match status" value="1"/>
</dbReference>
<evidence type="ECO:0000259" key="4">
    <source>
        <dbReference type="PROSITE" id="PS51077"/>
    </source>
</evidence>
<organism evidence="6 7">
    <name type="scientific">Kutzneria buriramensis</name>
    <dbReference type="NCBI Taxonomy" id="1045776"/>
    <lineage>
        <taxon>Bacteria</taxon>
        <taxon>Bacillati</taxon>
        <taxon>Actinomycetota</taxon>
        <taxon>Actinomycetes</taxon>
        <taxon>Pseudonocardiales</taxon>
        <taxon>Pseudonocardiaceae</taxon>
        <taxon>Kutzneria</taxon>
    </lineage>
</organism>
<proteinExistence type="predicted"/>
<keyword evidence="7" id="KW-1185">Reference proteome</keyword>
<dbReference type="Gene3D" id="1.10.10.10">
    <property type="entry name" value="Winged helix-like DNA-binding domain superfamily/Winged helix DNA-binding domain"/>
    <property type="match status" value="1"/>
</dbReference>
<protein>
    <submittedName>
        <fullName evidence="6">DNA-binding IclR family transcriptional regulator</fullName>
    </submittedName>
</protein>
<dbReference type="EMBL" id="QUNO01000020">
    <property type="protein sequence ID" value="REH32958.1"/>
    <property type="molecule type" value="Genomic_DNA"/>
</dbReference>
<feature type="domain" description="HTH iclR-type" evidence="4">
    <location>
        <begin position="11"/>
        <end position="72"/>
    </location>
</feature>
<dbReference type="InterPro" id="IPR036390">
    <property type="entry name" value="WH_DNA-bd_sf"/>
</dbReference>
<dbReference type="PROSITE" id="PS51077">
    <property type="entry name" value="HTH_ICLR"/>
    <property type="match status" value="1"/>
</dbReference>
<dbReference type="InterPro" id="IPR014757">
    <property type="entry name" value="Tscrpt_reg_IclR_C"/>
</dbReference>
<comment type="caution">
    <text evidence="6">The sequence shown here is derived from an EMBL/GenBank/DDBJ whole genome shotgun (WGS) entry which is preliminary data.</text>
</comment>
<dbReference type="OrthoDB" id="60629at2"/>
<reference evidence="6 7" key="1">
    <citation type="submission" date="2018-08" db="EMBL/GenBank/DDBJ databases">
        <title>Genomic Encyclopedia of Archaeal and Bacterial Type Strains, Phase II (KMG-II): from individual species to whole genera.</title>
        <authorList>
            <person name="Goeker M."/>
        </authorList>
    </citation>
    <scope>NUCLEOTIDE SEQUENCE [LARGE SCALE GENOMIC DNA]</scope>
    <source>
        <strain evidence="6 7">DSM 45791</strain>
    </source>
</reference>
<dbReference type="InterPro" id="IPR029016">
    <property type="entry name" value="GAF-like_dom_sf"/>
</dbReference>
<dbReference type="RefSeq" id="WP_116180388.1">
    <property type="nucleotide sequence ID" value="NZ_CP144375.1"/>
</dbReference>
<name>A0A3E0GXM7_9PSEU</name>
<dbReference type="PROSITE" id="PS51078">
    <property type="entry name" value="ICLR_ED"/>
    <property type="match status" value="1"/>
</dbReference>
<dbReference type="GO" id="GO:0003700">
    <property type="term" value="F:DNA-binding transcription factor activity"/>
    <property type="evidence" value="ECO:0007669"/>
    <property type="project" value="TreeGrafter"/>
</dbReference>
<dbReference type="GO" id="GO:0003677">
    <property type="term" value="F:DNA binding"/>
    <property type="evidence" value="ECO:0007669"/>
    <property type="project" value="UniProtKB-KW"/>
</dbReference>
<dbReference type="InterPro" id="IPR050707">
    <property type="entry name" value="HTH_MetabolicPath_Reg"/>
</dbReference>
<evidence type="ECO:0000256" key="3">
    <source>
        <dbReference type="ARBA" id="ARBA00023163"/>
    </source>
</evidence>
<evidence type="ECO:0000256" key="1">
    <source>
        <dbReference type="ARBA" id="ARBA00023015"/>
    </source>
</evidence>
<dbReference type="AlphaFoldDB" id="A0A3E0GXM7"/>
<feature type="domain" description="IclR-ED" evidence="5">
    <location>
        <begin position="73"/>
        <end position="251"/>
    </location>
</feature>
<sequence length="251" mass="26886">MRSTQRDDGRNSVLGRAVSLLSAFESDDDRCVTLSELARRAGVAKPTAHRLAGQLVSLGLLEHGDGGLRLGMRVFELGQLVPRQRGLRDAARPYLEDLHRASGETVHLAVLEPPDVVYLDKLTSRAAPAVPSRIGGRMPAHATAVGKALLAHASEEVREAVLAGTLERVTGRTVVMRGVLLRELRRVRADGVAHEYEESAKGVVCAACPVVDGAGTAIAAVSVSGWVNRMQVERVVPALRTTALMLSRQWG</sequence>
<dbReference type="Pfam" id="PF09339">
    <property type="entry name" value="HTH_IclR"/>
    <property type="match status" value="1"/>
</dbReference>
<dbReference type="SMART" id="SM00346">
    <property type="entry name" value="HTH_ICLR"/>
    <property type="match status" value="1"/>
</dbReference>
<dbReference type="Proteomes" id="UP000256269">
    <property type="component" value="Unassembled WGS sequence"/>
</dbReference>
<accession>A0A3E0GXM7</accession>
<dbReference type="GO" id="GO:0045892">
    <property type="term" value="P:negative regulation of DNA-templated transcription"/>
    <property type="evidence" value="ECO:0007669"/>
    <property type="project" value="TreeGrafter"/>
</dbReference>
<keyword evidence="3" id="KW-0804">Transcription</keyword>
<dbReference type="InterPro" id="IPR005471">
    <property type="entry name" value="Tscrpt_reg_IclR_N"/>
</dbReference>
<dbReference type="InterPro" id="IPR036388">
    <property type="entry name" value="WH-like_DNA-bd_sf"/>
</dbReference>
<evidence type="ECO:0000256" key="2">
    <source>
        <dbReference type="ARBA" id="ARBA00023125"/>
    </source>
</evidence>
<evidence type="ECO:0000313" key="6">
    <source>
        <dbReference type="EMBL" id="REH32958.1"/>
    </source>
</evidence>
<keyword evidence="1" id="KW-0805">Transcription regulation</keyword>
<dbReference type="SUPFAM" id="SSF55781">
    <property type="entry name" value="GAF domain-like"/>
    <property type="match status" value="1"/>
</dbReference>
<dbReference type="Pfam" id="PF01614">
    <property type="entry name" value="IclR_C"/>
    <property type="match status" value="1"/>
</dbReference>
<keyword evidence="2 6" id="KW-0238">DNA-binding</keyword>
<evidence type="ECO:0000313" key="7">
    <source>
        <dbReference type="Proteomes" id="UP000256269"/>
    </source>
</evidence>